<keyword evidence="1" id="KW-0472">Membrane</keyword>
<reference evidence="2" key="1">
    <citation type="submission" date="2021-05" db="EMBL/GenBank/DDBJ databases">
        <authorList>
            <person name="Alioto T."/>
            <person name="Alioto T."/>
            <person name="Gomez Garrido J."/>
        </authorList>
    </citation>
    <scope>NUCLEOTIDE SEQUENCE</scope>
</reference>
<evidence type="ECO:0000313" key="2">
    <source>
        <dbReference type="EMBL" id="CAG6771702.1"/>
    </source>
</evidence>
<proteinExistence type="predicted"/>
<keyword evidence="1" id="KW-1133">Transmembrane helix</keyword>
<feature type="transmembrane region" description="Helical" evidence="1">
    <location>
        <begin position="83"/>
        <end position="108"/>
    </location>
</feature>
<protein>
    <submittedName>
        <fullName evidence="2">Uncharacterized protein</fullName>
    </submittedName>
</protein>
<evidence type="ECO:0000256" key="1">
    <source>
        <dbReference type="SAM" id="Phobius"/>
    </source>
</evidence>
<dbReference type="EMBL" id="HBUF01585642">
    <property type="protein sequence ID" value="CAG6771702.1"/>
    <property type="molecule type" value="Transcribed_RNA"/>
</dbReference>
<keyword evidence="1" id="KW-0812">Transmembrane</keyword>
<organism evidence="2">
    <name type="scientific">Cacopsylla melanoneura</name>
    <dbReference type="NCBI Taxonomy" id="428564"/>
    <lineage>
        <taxon>Eukaryota</taxon>
        <taxon>Metazoa</taxon>
        <taxon>Ecdysozoa</taxon>
        <taxon>Arthropoda</taxon>
        <taxon>Hexapoda</taxon>
        <taxon>Insecta</taxon>
        <taxon>Pterygota</taxon>
        <taxon>Neoptera</taxon>
        <taxon>Paraneoptera</taxon>
        <taxon>Hemiptera</taxon>
        <taxon>Sternorrhyncha</taxon>
        <taxon>Psylloidea</taxon>
        <taxon>Psyllidae</taxon>
        <taxon>Psyllinae</taxon>
        <taxon>Cacopsylla</taxon>
    </lineage>
</organism>
<sequence>MYSFPICNVVLNSTVIQLQLLALQQLHYLLLHLVKLLQHLALQPQHLALQQLQPVKPQLHLVLQLPLQLQLQRLVKLQRKLQLVLQPHVTGFAVVFLNKFIISLMIYLL</sequence>
<name>A0A8D9EZT2_9HEMI</name>
<dbReference type="AlphaFoldDB" id="A0A8D9EZT2"/>
<dbReference type="EMBL" id="HBUF01264104">
    <property type="protein sequence ID" value="CAG6683713.1"/>
    <property type="molecule type" value="Transcribed_RNA"/>
</dbReference>
<accession>A0A8D9EZT2</accession>